<dbReference type="EMBL" id="CDHN01000001">
    <property type="protein sequence ID" value="CEJ81582.1"/>
    <property type="molecule type" value="Genomic_DNA"/>
</dbReference>
<dbReference type="SUPFAM" id="SSF52499">
    <property type="entry name" value="Isochorismatase-like hydrolases"/>
    <property type="match status" value="1"/>
</dbReference>
<evidence type="ECO:0000313" key="4">
    <source>
        <dbReference type="EMBL" id="CEJ81582.1"/>
    </source>
</evidence>
<dbReference type="InterPro" id="IPR000868">
    <property type="entry name" value="Isochorismatase-like_dom"/>
</dbReference>
<name>A0A0A1T5L2_9HYPO</name>
<dbReference type="STRING" id="1531966.A0A0A1T5L2"/>
<accession>A0A0A1T5L2</accession>
<dbReference type="InterPro" id="IPR050272">
    <property type="entry name" value="Isochorismatase-like_hydrls"/>
</dbReference>
<dbReference type="Proteomes" id="UP000039046">
    <property type="component" value="Unassembled WGS sequence"/>
</dbReference>
<dbReference type="HOGENOM" id="CLU_068979_5_5_1"/>
<dbReference type="Gene3D" id="3.40.50.850">
    <property type="entry name" value="Isochorismatase-like"/>
    <property type="match status" value="1"/>
</dbReference>
<dbReference type="InterPro" id="IPR036380">
    <property type="entry name" value="Isochorismatase-like_sf"/>
</dbReference>
<protein>
    <recommendedName>
        <fullName evidence="3">Isochorismatase-like domain-containing protein</fullName>
    </recommendedName>
</protein>
<dbReference type="PANTHER" id="PTHR43540">
    <property type="entry name" value="PEROXYUREIDOACRYLATE/UREIDOACRYLATE AMIDOHYDROLASE-RELATED"/>
    <property type="match status" value="1"/>
</dbReference>
<dbReference type="AlphaFoldDB" id="A0A0A1T5L2"/>
<keyword evidence="5" id="KW-1185">Reference proteome</keyword>
<dbReference type="Pfam" id="PF00857">
    <property type="entry name" value="Isochorismatase"/>
    <property type="match status" value="1"/>
</dbReference>
<proteinExistence type="inferred from homology"/>
<evidence type="ECO:0000256" key="1">
    <source>
        <dbReference type="ARBA" id="ARBA00006336"/>
    </source>
</evidence>
<gene>
    <name evidence="4" type="ORF">VHEMI01703</name>
</gene>
<dbReference type="OrthoDB" id="245563at2759"/>
<evidence type="ECO:0000313" key="5">
    <source>
        <dbReference type="Proteomes" id="UP000039046"/>
    </source>
</evidence>
<keyword evidence="2" id="KW-0378">Hydrolase</keyword>
<organism evidence="4 5">
    <name type="scientific">[Torrubiella] hemipterigena</name>
    <dbReference type="NCBI Taxonomy" id="1531966"/>
    <lineage>
        <taxon>Eukaryota</taxon>
        <taxon>Fungi</taxon>
        <taxon>Dikarya</taxon>
        <taxon>Ascomycota</taxon>
        <taxon>Pezizomycotina</taxon>
        <taxon>Sordariomycetes</taxon>
        <taxon>Hypocreomycetidae</taxon>
        <taxon>Hypocreales</taxon>
        <taxon>Clavicipitaceae</taxon>
        <taxon>Clavicipitaceae incertae sedis</taxon>
        <taxon>'Torrubiella' clade</taxon>
    </lineage>
</organism>
<evidence type="ECO:0000256" key="2">
    <source>
        <dbReference type="ARBA" id="ARBA00022801"/>
    </source>
</evidence>
<evidence type="ECO:0000259" key="3">
    <source>
        <dbReference type="Pfam" id="PF00857"/>
    </source>
</evidence>
<comment type="similarity">
    <text evidence="1">Belongs to the isochorismatase family.</text>
</comment>
<reference evidence="4 5" key="1">
    <citation type="journal article" date="2015" name="Genome Announc.">
        <title>Draft Genome Sequence and Gene Annotation of the Entomopathogenic Fungus Verticillium hemipterigenum.</title>
        <authorList>
            <person name="Horn F."/>
            <person name="Habel A."/>
            <person name="Scharf D.H."/>
            <person name="Dworschak J."/>
            <person name="Brakhage A.A."/>
            <person name="Guthke R."/>
            <person name="Hertweck C."/>
            <person name="Linde J."/>
        </authorList>
    </citation>
    <scope>NUCLEOTIDE SEQUENCE [LARGE SCALE GENOMIC DNA]</scope>
</reference>
<sequence length="195" mass="20960">MTSRTAIFIIDVQAATANTPASRVPHADRLKSVLSEILSAARTSVPKNDQEAPIIVFVQHSQHPEDGPLVYGTAPWELVFTPEDDSSNEFVVHKTTGDTFESNQDLAARLRSHGVTHVVTLGIQSEYCVQATALGALSAGFQVSILEDAHSTYNAGDATALGIEKEVEKLIVSRGGKSRPYKTALSNWVTSGKVM</sequence>
<feature type="domain" description="Isochorismatase-like" evidence="3">
    <location>
        <begin position="5"/>
        <end position="157"/>
    </location>
</feature>
<dbReference type="PANTHER" id="PTHR43540:SF6">
    <property type="entry name" value="ISOCHORISMATASE-LIKE DOMAIN-CONTAINING PROTEIN"/>
    <property type="match status" value="1"/>
</dbReference>
<dbReference type="GO" id="GO:0016787">
    <property type="term" value="F:hydrolase activity"/>
    <property type="evidence" value="ECO:0007669"/>
    <property type="project" value="UniProtKB-KW"/>
</dbReference>